<dbReference type="PANTHER" id="PTHR44846:SF1">
    <property type="entry name" value="MANNOSYL-D-GLYCERATE TRANSPORT_METABOLISM SYSTEM REPRESSOR MNGR-RELATED"/>
    <property type="match status" value="1"/>
</dbReference>
<dbReference type="SMART" id="SM00345">
    <property type="entry name" value="HTH_GNTR"/>
    <property type="match status" value="1"/>
</dbReference>
<keyword evidence="6" id="KW-1185">Reference proteome</keyword>
<feature type="domain" description="HTH gntR-type" evidence="4">
    <location>
        <begin position="13"/>
        <end position="81"/>
    </location>
</feature>
<reference evidence="6" key="1">
    <citation type="submission" date="2014-12" db="EMBL/GenBank/DDBJ databases">
        <authorList>
            <person name="Salcher M.M."/>
        </authorList>
    </citation>
    <scope>NUCLEOTIDE SEQUENCE [LARGE SCALE GENOMIC DNA]</scope>
    <source>
        <strain evidence="6">MMS-10A-171</strain>
    </source>
</reference>
<dbReference type="GO" id="GO:0003700">
    <property type="term" value="F:DNA-binding transcription factor activity"/>
    <property type="evidence" value="ECO:0007669"/>
    <property type="project" value="InterPro"/>
</dbReference>
<dbReference type="KEGG" id="mbac:BN1209_0536"/>
<dbReference type="HOGENOM" id="CLU_063236_3_0_4"/>
<evidence type="ECO:0000313" key="6">
    <source>
        <dbReference type="Proteomes" id="UP000056322"/>
    </source>
</evidence>
<dbReference type="AlphaFoldDB" id="A0A0B7IYT8"/>
<evidence type="ECO:0000259" key="4">
    <source>
        <dbReference type="PROSITE" id="PS50949"/>
    </source>
</evidence>
<dbReference type="FunFam" id="1.10.10.10:FF:000079">
    <property type="entry name" value="GntR family transcriptional regulator"/>
    <property type="match status" value="1"/>
</dbReference>
<dbReference type="Pfam" id="PF00392">
    <property type="entry name" value="GntR"/>
    <property type="match status" value="1"/>
</dbReference>
<dbReference type="InterPro" id="IPR011663">
    <property type="entry name" value="UTRA"/>
</dbReference>
<organism evidence="5 6">
    <name type="scientific">Candidatus Methylopumilus turicensis</name>
    <dbReference type="NCBI Taxonomy" id="1581680"/>
    <lineage>
        <taxon>Bacteria</taxon>
        <taxon>Pseudomonadati</taxon>
        <taxon>Pseudomonadota</taxon>
        <taxon>Betaproteobacteria</taxon>
        <taxon>Nitrosomonadales</taxon>
        <taxon>Methylophilaceae</taxon>
        <taxon>Candidatus Methylopumilus</taxon>
    </lineage>
</organism>
<dbReference type="PROSITE" id="PS50949">
    <property type="entry name" value="HTH_GNTR"/>
    <property type="match status" value="1"/>
</dbReference>
<evidence type="ECO:0000256" key="2">
    <source>
        <dbReference type="ARBA" id="ARBA00023125"/>
    </source>
</evidence>
<dbReference type="RefSeq" id="WP_045750830.1">
    <property type="nucleotide sequence ID" value="NZ_LN794158.1"/>
</dbReference>
<dbReference type="InterPro" id="IPR000524">
    <property type="entry name" value="Tscrpt_reg_HTH_GntR"/>
</dbReference>
<dbReference type="Proteomes" id="UP000056322">
    <property type="component" value="Chromosome 1"/>
</dbReference>
<dbReference type="GO" id="GO:0003677">
    <property type="term" value="F:DNA binding"/>
    <property type="evidence" value="ECO:0007669"/>
    <property type="project" value="UniProtKB-KW"/>
</dbReference>
<dbReference type="Gene3D" id="3.40.1410.10">
    <property type="entry name" value="Chorismate lyase-like"/>
    <property type="match status" value="1"/>
</dbReference>
<dbReference type="PRINTS" id="PR00035">
    <property type="entry name" value="HTHGNTR"/>
</dbReference>
<dbReference type="InterPro" id="IPR028978">
    <property type="entry name" value="Chorismate_lyase_/UTRA_dom_sf"/>
</dbReference>
<dbReference type="InterPro" id="IPR036390">
    <property type="entry name" value="WH_DNA-bd_sf"/>
</dbReference>
<keyword evidence="2" id="KW-0238">DNA-binding</keyword>
<accession>A0A0B7IYT8</accession>
<dbReference type="SUPFAM" id="SSF64288">
    <property type="entry name" value="Chorismate lyase-like"/>
    <property type="match status" value="1"/>
</dbReference>
<proteinExistence type="predicted"/>
<dbReference type="CDD" id="cd07377">
    <property type="entry name" value="WHTH_GntR"/>
    <property type="match status" value="1"/>
</dbReference>
<protein>
    <submittedName>
        <fullName evidence="5">Transcriptional regulator, GntR family</fullName>
    </submittedName>
</protein>
<name>A0A0B7IYT8_9PROT</name>
<dbReference type="InterPro" id="IPR050679">
    <property type="entry name" value="Bact_HTH_transcr_reg"/>
</dbReference>
<evidence type="ECO:0000313" key="5">
    <source>
        <dbReference type="EMBL" id="CEN55581.1"/>
    </source>
</evidence>
<dbReference type="SUPFAM" id="SSF46785">
    <property type="entry name" value="Winged helix' DNA-binding domain"/>
    <property type="match status" value="1"/>
</dbReference>
<dbReference type="GO" id="GO:0045892">
    <property type="term" value="P:negative regulation of DNA-templated transcription"/>
    <property type="evidence" value="ECO:0007669"/>
    <property type="project" value="TreeGrafter"/>
</dbReference>
<keyword evidence="1" id="KW-0805">Transcription regulation</keyword>
<evidence type="ECO:0000256" key="1">
    <source>
        <dbReference type="ARBA" id="ARBA00023015"/>
    </source>
</evidence>
<dbReference type="SMART" id="SM00866">
    <property type="entry name" value="UTRA"/>
    <property type="match status" value="1"/>
</dbReference>
<dbReference type="Gene3D" id="1.10.10.10">
    <property type="entry name" value="Winged helix-like DNA-binding domain superfamily/Winged helix DNA-binding domain"/>
    <property type="match status" value="1"/>
</dbReference>
<dbReference type="PANTHER" id="PTHR44846">
    <property type="entry name" value="MANNOSYL-D-GLYCERATE TRANSPORT/METABOLISM SYSTEM REPRESSOR MNGR-RELATED"/>
    <property type="match status" value="1"/>
</dbReference>
<evidence type="ECO:0000256" key="3">
    <source>
        <dbReference type="ARBA" id="ARBA00023163"/>
    </source>
</evidence>
<sequence>MVTTNTSTVLSYQPLYEQIKRMLTQSLIEGEWRAGEVIPSEMELAARFRVSQGTVRKAIDELVSENILMRRQGKGTYVNTHNEKGMQLRFLRLTDESGNKAFPKNSLLSCTRGKANAKIAKALNIKAGTSIIEIKRLLGFEGRPLILDHIIVPSAEFSGLGAKQIEEYQGSLYRMYEQEYDIRMVRAVEDIRAVGADEEAADALNLEEGAPLLRIERIAFTYGDRPLEWRLGLCLTDSYHYRNELE</sequence>
<dbReference type="Pfam" id="PF07702">
    <property type="entry name" value="UTRA"/>
    <property type="match status" value="1"/>
</dbReference>
<dbReference type="OrthoDB" id="2530535at2"/>
<dbReference type="EMBL" id="LN794158">
    <property type="protein sequence ID" value="CEN55581.1"/>
    <property type="molecule type" value="Genomic_DNA"/>
</dbReference>
<dbReference type="InterPro" id="IPR036388">
    <property type="entry name" value="WH-like_DNA-bd_sf"/>
</dbReference>
<gene>
    <name evidence="5" type="ORF">BN1209_0536</name>
</gene>
<keyword evidence="3" id="KW-0804">Transcription</keyword>
<dbReference type="STRING" id="1581680.BN1209_0536"/>